<comment type="caution">
    <text evidence="8">The sequence shown here is derived from an EMBL/GenBank/DDBJ whole genome shotgun (WGS) entry which is preliminary data.</text>
</comment>
<evidence type="ECO:0000256" key="2">
    <source>
        <dbReference type="ARBA" id="ARBA00022723"/>
    </source>
</evidence>
<proteinExistence type="predicted"/>
<evidence type="ECO:0000256" key="3">
    <source>
        <dbReference type="ARBA" id="ARBA00022737"/>
    </source>
</evidence>
<protein>
    <recommendedName>
        <fullName evidence="6">Glycolate oxidase iron-sulfur subunit</fullName>
        <ecNumber evidence="6">1.1.99.14</ecNumber>
    </recommendedName>
</protein>
<dbReference type="InterPro" id="IPR017896">
    <property type="entry name" value="4Fe4S_Fe-S-bd"/>
</dbReference>
<keyword evidence="6" id="KW-0813">Transport</keyword>
<dbReference type="SUPFAM" id="SSF46548">
    <property type="entry name" value="alpha-helical ferredoxin"/>
    <property type="match status" value="1"/>
</dbReference>
<dbReference type="AlphaFoldDB" id="A0A931J5G9"/>
<dbReference type="GO" id="GO:0046872">
    <property type="term" value="F:metal ion binding"/>
    <property type="evidence" value="ECO:0007669"/>
    <property type="project" value="UniProtKB-UniRule"/>
</dbReference>
<evidence type="ECO:0000313" key="9">
    <source>
        <dbReference type="Proteomes" id="UP000613266"/>
    </source>
</evidence>
<name>A0A931J5G9_9BURK</name>
<dbReference type="NCBIfam" id="NF008434">
    <property type="entry name" value="PRK11274.1"/>
    <property type="match status" value="1"/>
</dbReference>
<feature type="domain" description="4Fe-4S ferredoxin-type" evidence="7">
    <location>
        <begin position="66"/>
        <end position="95"/>
    </location>
</feature>
<keyword evidence="5 6" id="KW-0411">Iron-sulfur</keyword>
<dbReference type="Gene3D" id="1.10.1060.10">
    <property type="entry name" value="Alpha-helical ferredoxin"/>
    <property type="match status" value="1"/>
</dbReference>
<dbReference type="InterPro" id="IPR012257">
    <property type="entry name" value="Glc_ox_4Fe-4S"/>
</dbReference>
<dbReference type="Proteomes" id="UP000613266">
    <property type="component" value="Unassembled WGS sequence"/>
</dbReference>
<dbReference type="GO" id="GO:0051539">
    <property type="term" value="F:4 iron, 4 sulfur cluster binding"/>
    <property type="evidence" value="ECO:0007669"/>
    <property type="project" value="UniProtKB-UniRule"/>
</dbReference>
<keyword evidence="4 6" id="KW-0408">Iron</keyword>
<evidence type="ECO:0000256" key="4">
    <source>
        <dbReference type="ARBA" id="ARBA00023004"/>
    </source>
</evidence>
<dbReference type="PROSITE" id="PS51379">
    <property type="entry name" value="4FE4S_FER_2"/>
    <property type="match status" value="2"/>
</dbReference>
<dbReference type="Pfam" id="PF02754">
    <property type="entry name" value="CCG"/>
    <property type="match status" value="2"/>
</dbReference>
<dbReference type="PANTHER" id="PTHR32479:SF17">
    <property type="entry name" value="GLYCOLATE OXIDASE IRON-SULFUR SUBUNIT"/>
    <property type="match status" value="1"/>
</dbReference>
<dbReference type="InterPro" id="IPR017900">
    <property type="entry name" value="4Fe4S_Fe_S_CS"/>
</dbReference>
<comment type="catalytic activity">
    <reaction evidence="6">
        <text>(R)-lactate + A = pyruvate + AH2</text>
        <dbReference type="Rhea" id="RHEA:15089"/>
        <dbReference type="ChEBI" id="CHEBI:13193"/>
        <dbReference type="ChEBI" id="CHEBI:15361"/>
        <dbReference type="ChEBI" id="CHEBI:16004"/>
        <dbReference type="ChEBI" id="CHEBI:17499"/>
    </reaction>
</comment>
<gene>
    <name evidence="8" type="primary">glcF</name>
    <name evidence="8" type="ORF">I7X39_07255</name>
</gene>
<dbReference type="PANTHER" id="PTHR32479">
    <property type="entry name" value="GLYCOLATE OXIDASE IRON-SULFUR SUBUNIT"/>
    <property type="match status" value="1"/>
</dbReference>
<feature type="domain" description="4Fe-4S ferredoxin-type" evidence="7">
    <location>
        <begin position="15"/>
        <end position="46"/>
    </location>
</feature>
<dbReference type="PIRSF" id="PIRSF000139">
    <property type="entry name" value="Glc_ox_4Fe-4S"/>
    <property type="match status" value="1"/>
</dbReference>
<evidence type="ECO:0000256" key="1">
    <source>
        <dbReference type="ARBA" id="ARBA00022485"/>
    </source>
</evidence>
<comment type="cofactor">
    <cofactor evidence="6">
        <name>[4Fe-4S] cluster</name>
        <dbReference type="ChEBI" id="CHEBI:49883"/>
    </cofactor>
    <text evidence="6">Binds 2 [4Fe-4S] clusters.</text>
</comment>
<dbReference type="RefSeq" id="WP_198110317.1">
    <property type="nucleotide sequence ID" value="NZ_JAEDAK010000004.1"/>
</dbReference>
<comment type="function">
    <text evidence="6">Component of a complex that catalyzes the oxidation of glycolate to glyoxylate.</text>
</comment>
<comment type="catalytic activity">
    <reaction evidence="6">
        <text>glycolate + A = glyoxylate + AH2</text>
        <dbReference type="Rhea" id="RHEA:21264"/>
        <dbReference type="ChEBI" id="CHEBI:13193"/>
        <dbReference type="ChEBI" id="CHEBI:17499"/>
        <dbReference type="ChEBI" id="CHEBI:29805"/>
        <dbReference type="ChEBI" id="CHEBI:36655"/>
        <dbReference type="EC" id="1.1.99.14"/>
    </reaction>
</comment>
<dbReference type="InterPro" id="IPR009051">
    <property type="entry name" value="Helical_ferredxn"/>
</dbReference>
<keyword evidence="2 6" id="KW-0479">Metal-binding</keyword>
<keyword evidence="3" id="KW-0677">Repeat</keyword>
<evidence type="ECO:0000313" key="8">
    <source>
        <dbReference type="EMBL" id="MBH9576697.1"/>
    </source>
</evidence>
<keyword evidence="6" id="KW-0249">Electron transport</keyword>
<keyword evidence="1 6" id="KW-0004">4Fe-4S</keyword>
<organism evidence="8 9">
    <name type="scientific">Inhella proteolytica</name>
    <dbReference type="NCBI Taxonomy" id="2795029"/>
    <lineage>
        <taxon>Bacteria</taxon>
        <taxon>Pseudomonadati</taxon>
        <taxon>Pseudomonadota</taxon>
        <taxon>Betaproteobacteria</taxon>
        <taxon>Burkholderiales</taxon>
        <taxon>Sphaerotilaceae</taxon>
        <taxon>Inhella</taxon>
    </lineage>
</organism>
<keyword evidence="8" id="KW-0560">Oxidoreductase</keyword>
<keyword evidence="9" id="KW-1185">Reference proteome</keyword>
<dbReference type="EMBL" id="JAEDAK010000004">
    <property type="protein sequence ID" value="MBH9576697.1"/>
    <property type="molecule type" value="Genomic_DNA"/>
</dbReference>
<evidence type="ECO:0000256" key="5">
    <source>
        <dbReference type="ARBA" id="ARBA00023014"/>
    </source>
</evidence>
<dbReference type="Pfam" id="PF13183">
    <property type="entry name" value="Fer4_8"/>
    <property type="match status" value="1"/>
</dbReference>
<dbReference type="EC" id="1.1.99.14" evidence="6"/>
<dbReference type="PROSITE" id="PS00198">
    <property type="entry name" value="4FE4S_FER_1"/>
    <property type="match status" value="1"/>
</dbReference>
<accession>A0A931J5G9</accession>
<evidence type="ECO:0000259" key="7">
    <source>
        <dbReference type="PROSITE" id="PS51379"/>
    </source>
</evidence>
<evidence type="ECO:0000256" key="6">
    <source>
        <dbReference type="PIRNR" id="PIRNR000139"/>
    </source>
</evidence>
<reference evidence="8" key="1">
    <citation type="submission" date="2020-12" db="EMBL/GenBank/DDBJ databases">
        <title>The genome sequence of Inhella sp. 1Y17.</title>
        <authorList>
            <person name="Liu Y."/>
        </authorList>
    </citation>
    <scope>NUCLEOTIDE SEQUENCE</scope>
    <source>
        <strain evidence="8">1Y17</strain>
    </source>
</reference>
<dbReference type="GO" id="GO:0019154">
    <property type="term" value="F:glycolate dehydrogenase activity"/>
    <property type="evidence" value="ECO:0007669"/>
    <property type="project" value="UniProtKB-EC"/>
</dbReference>
<dbReference type="InterPro" id="IPR004017">
    <property type="entry name" value="Cys_rich_dom"/>
</dbReference>
<sequence length="398" mass="43056">MHTELAPELAQDRQAQRARDLIQSCVHCGFCTATCPSYQVLGNELDSPRGRIALVRQLLQGEAASAATQQHLDRCLSCRACETTCPSGVRYGELIDLGRGLADAQAPARPLKARLLRALLARFLPSPLFGPSLRLGQWLRPLLPGRLRRAVPRRQRVLHRPAKAQPRQVLLLRGCVQPALAPNIEAATQRVLAVLGVQGVPVEGCCGALREHLGAHEAARRDMQALVAACAGRSEPIVSNASGCGLMVKEYGRHLPGDAAAAAVAERTQDLGEWLLSPAHLPRLRAALKPGPLPSLAWHPPCTLQHGQRRADPVEQGLRQLGFQLQRPRDAHLCCGSAGTYSILQPEVAQELRARKLAALDELGAEQIVSANIGCISHLSDAKPVRHWVEVLADHLSD</sequence>